<evidence type="ECO:0000256" key="2">
    <source>
        <dbReference type="ARBA" id="ARBA00006676"/>
    </source>
</evidence>
<dbReference type="STRING" id="717646.M2LK34"/>
<name>M2LK34_BAUPA</name>
<evidence type="ECO:0000259" key="8">
    <source>
        <dbReference type="Pfam" id="PF00962"/>
    </source>
</evidence>
<organism evidence="9 10">
    <name type="scientific">Baudoinia panamericana (strain UAMH 10762)</name>
    <name type="common">Angels' share fungus</name>
    <name type="synonym">Baudoinia compniacensis (strain UAMH 10762)</name>
    <dbReference type="NCBI Taxonomy" id="717646"/>
    <lineage>
        <taxon>Eukaryota</taxon>
        <taxon>Fungi</taxon>
        <taxon>Dikarya</taxon>
        <taxon>Ascomycota</taxon>
        <taxon>Pezizomycotina</taxon>
        <taxon>Dothideomycetes</taxon>
        <taxon>Dothideomycetidae</taxon>
        <taxon>Mycosphaerellales</taxon>
        <taxon>Teratosphaeriaceae</taxon>
        <taxon>Baudoinia</taxon>
    </lineage>
</organism>
<dbReference type="HOGENOM" id="CLU_039228_3_1_1"/>
<evidence type="ECO:0000256" key="3">
    <source>
        <dbReference type="ARBA" id="ARBA00022723"/>
    </source>
</evidence>
<proteinExistence type="inferred from homology"/>
<keyword evidence="5" id="KW-0862">Zinc</keyword>
<evidence type="ECO:0000256" key="5">
    <source>
        <dbReference type="ARBA" id="ARBA00022833"/>
    </source>
</evidence>
<dbReference type="RefSeq" id="XP_007678392.1">
    <property type="nucleotide sequence ID" value="XM_007680202.1"/>
</dbReference>
<comment type="cofactor">
    <cofactor evidence="1">
        <name>Zn(2+)</name>
        <dbReference type="ChEBI" id="CHEBI:29105"/>
    </cofactor>
</comment>
<dbReference type="EMBL" id="KB445558">
    <property type="protein sequence ID" value="EMC94597.1"/>
    <property type="molecule type" value="Genomic_DNA"/>
</dbReference>
<keyword evidence="6" id="KW-0546">Nucleotide metabolism</keyword>
<dbReference type="GO" id="GO:0009117">
    <property type="term" value="P:nucleotide metabolic process"/>
    <property type="evidence" value="ECO:0007669"/>
    <property type="project" value="UniProtKB-KW"/>
</dbReference>
<dbReference type="GO" id="GO:0046103">
    <property type="term" value="P:inosine biosynthetic process"/>
    <property type="evidence" value="ECO:0007669"/>
    <property type="project" value="TreeGrafter"/>
</dbReference>
<evidence type="ECO:0000313" key="10">
    <source>
        <dbReference type="Proteomes" id="UP000011761"/>
    </source>
</evidence>
<keyword evidence="3" id="KW-0479">Metal-binding</keyword>
<evidence type="ECO:0000256" key="4">
    <source>
        <dbReference type="ARBA" id="ARBA00022801"/>
    </source>
</evidence>
<sequence>MLVDIQFVTALPKAELHAHLSGSISRDTLHDIWVQKRQRGQFCHLDDPLDVIQPGHGLVDVVSFFPLFDRYIYELVNDVETVQRVTKRVIEDFALDGVRYLELRTTPREAPGFTKAEYVAAVHDAIVQHAVAQRRRSDSDESAIDVRLILCIDRRMSLSQAHEVVDLALHYQHHEQGNSSGAGKVAQAQDGLVVAVDLCGNPAKGDVFTFSEAFARVKVVGLGVTVHFAEIPQSGAETELETLLSWKPDRLGHVIHVPEKFKYIIEERKLGLELCLSCNVLAKLTMGSYADHHLAKWRKTQCSIALCTDDVAIFGSPLSNEYLLAAEHHGLDHHDLIALSRSAASIAFSGRERMRRLIDSFEQTCDSVAAVLEA</sequence>
<dbReference type="GO" id="GO:0004000">
    <property type="term" value="F:adenosine deaminase activity"/>
    <property type="evidence" value="ECO:0007669"/>
    <property type="project" value="TreeGrafter"/>
</dbReference>
<feature type="domain" description="Adenosine deaminase" evidence="8">
    <location>
        <begin position="12"/>
        <end position="361"/>
    </location>
</feature>
<keyword evidence="4" id="KW-0378">Hydrolase</keyword>
<dbReference type="KEGG" id="bcom:BAUCODRAFT_149732"/>
<accession>M2LK34</accession>
<dbReference type="InterPro" id="IPR032466">
    <property type="entry name" value="Metal_Hydrolase"/>
</dbReference>
<keyword evidence="10" id="KW-1185">Reference proteome</keyword>
<dbReference type="OMA" id="RPQFKPY"/>
<dbReference type="Pfam" id="PF00962">
    <property type="entry name" value="A_deaminase"/>
    <property type="match status" value="1"/>
</dbReference>
<dbReference type="Gene3D" id="3.20.20.140">
    <property type="entry name" value="Metal-dependent hydrolases"/>
    <property type="match status" value="1"/>
</dbReference>
<dbReference type="SUPFAM" id="SSF51556">
    <property type="entry name" value="Metallo-dependent hydrolases"/>
    <property type="match status" value="1"/>
</dbReference>
<reference evidence="9 10" key="1">
    <citation type="journal article" date="2012" name="PLoS Pathog.">
        <title>Diverse lifestyles and strategies of plant pathogenesis encoded in the genomes of eighteen Dothideomycetes fungi.</title>
        <authorList>
            <person name="Ohm R.A."/>
            <person name="Feau N."/>
            <person name="Henrissat B."/>
            <person name="Schoch C.L."/>
            <person name="Horwitz B.A."/>
            <person name="Barry K.W."/>
            <person name="Condon B.J."/>
            <person name="Copeland A.C."/>
            <person name="Dhillon B."/>
            <person name="Glaser F."/>
            <person name="Hesse C.N."/>
            <person name="Kosti I."/>
            <person name="LaButti K."/>
            <person name="Lindquist E.A."/>
            <person name="Lucas S."/>
            <person name="Salamov A.A."/>
            <person name="Bradshaw R.E."/>
            <person name="Ciuffetti L."/>
            <person name="Hamelin R.C."/>
            <person name="Kema G.H.J."/>
            <person name="Lawrence C."/>
            <person name="Scott J.A."/>
            <person name="Spatafora J.W."/>
            <person name="Turgeon B.G."/>
            <person name="de Wit P.J.G.M."/>
            <person name="Zhong S."/>
            <person name="Goodwin S.B."/>
            <person name="Grigoriev I.V."/>
        </authorList>
    </citation>
    <scope>NUCLEOTIDE SEQUENCE [LARGE SCALE GENOMIC DNA]</scope>
    <source>
        <strain evidence="9 10">UAMH 10762</strain>
    </source>
</reference>
<evidence type="ECO:0000256" key="1">
    <source>
        <dbReference type="ARBA" id="ARBA00001947"/>
    </source>
</evidence>
<dbReference type="InterPro" id="IPR001365">
    <property type="entry name" value="A_deaminase_dom"/>
</dbReference>
<protein>
    <recommendedName>
        <fullName evidence="8">Adenosine deaminase domain-containing protein</fullName>
    </recommendedName>
</protein>
<comment type="catalytic activity">
    <reaction evidence="7">
        <text>N(6)-methyl-AMP + H2O + H(+) = IMP + methylamine</text>
        <dbReference type="Rhea" id="RHEA:16001"/>
        <dbReference type="ChEBI" id="CHEBI:15377"/>
        <dbReference type="ChEBI" id="CHEBI:15378"/>
        <dbReference type="ChEBI" id="CHEBI:58053"/>
        <dbReference type="ChEBI" id="CHEBI:59338"/>
        <dbReference type="ChEBI" id="CHEBI:144842"/>
    </reaction>
    <physiologicalReaction direction="left-to-right" evidence="7">
        <dbReference type="Rhea" id="RHEA:16002"/>
    </physiologicalReaction>
</comment>
<dbReference type="GO" id="GO:0006154">
    <property type="term" value="P:adenosine catabolic process"/>
    <property type="evidence" value="ECO:0007669"/>
    <property type="project" value="TreeGrafter"/>
</dbReference>
<dbReference type="GeneID" id="19108990"/>
<dbReference type="eggNOG" id="KOG1097">
    <property type="taxonomic scope" value="Eukaryota"/>
</dbReference>
<dbReference type="AlphaFoldDB" id="M2LK34"/>
<dbReference type="PANTHER" id="PTHR11409:SF42">
    <property type="entry name" value="ADENOSINE DEAMINASE-LIKE PROTEIN"/>
    <property type="match status" value="1"/>
</dbReference>
<dbReference type="PANTHER" id="PTHR11409">
    <property type="entry name" value="ADENOSINE DEAMINASE"/>
    <property type="match status" value="1"/>
</dbReference>
<dbReference type="GO" id="GO:0046872">
    <property type="term" value="F:metal ion binding"/>
    <property type="evidence" value="ECO:0007669"/>
    <property type="project" value="UniProtKB-KW"/>
</dbReference>
<comment type="similarity">
    <text evidence="2">Belongs to the metallo-dependent hydrolases superfamily. Adenosine and AMP deaminases family.</text>
</comment>
<dbReference type="OrthoDB" id="272271at2759"/>
<dbReference type="CDD" id="cd00443">
    <property type="entry name" value="ADA_AMPD"/>
    <property type="match status" value="1"/>
</dbReference>
<evidence type="ECO:0000256" key="7">
    <source>
        <dbReference type="ARBA" id="ARBA00048787"/>
    </source>
</evidence>
<evidence type="ECO:0000313" key="9">
    <source>
        <dbReference type="EMBL" id="EMC94597.1"/>
    </source>
</evidence>
<dbReference type="Proteomes" id="UP000011761">
    <property type="component" value="Unassembled WGS sequence"/>
</dbReference>
<evidence type="ECO:0000256" key="6">
    <source>
        <dbReference type="ARBA" id="ARBA00023080"/>
    </source>
</evidence>
<gene>
    <name evidence="9" type="ORF">BAUCODRAFT_149732</name>
</gene>
<dbReference type="InterPro" id="IPR006330">
    <property type="entry name" value="Ado/ade_deaminase"/>
</dbReference>